<feature type="transmembrane region" description="Helical" evidence="1">
    <location>
        <begin position="431"/>
        <end position="449"/>
    </location>
</feature>
<dbReference type="OrthoDB" id="9776609at2"/>
<evidence type="ECO:0000313" key="5">
    <source>
        <dbReference type="Proteomes" id="UP000024547"/>
    </source>
</evidence>
<evidence type="ECO:0000256" key="1">
    <source>
        <dbReference type="SAM" id="Phobius"/>
    </source>
</evidence>
<dbReference type="STRING" id="1280948.HY36_10080"/>
<feature type="transmembrane region" description="Helical" evidence="1">
    <location>
        <begin position="461"/>
        <end position="480"/>
    </location>
</feature>
<evidence type="ECO:0000313" key="2">
    <source>
        <dbReference type="EMBL" id="HAE94173.1"/>
    </source>
</evidence>
<dbReference type="EMBL" id="DOGS01000240">
    <property type="protein sequence ID" value="HBQ49573.1"/>
    <property type="molecule type" value="Genomic_DNA"/>
</dbReference>
<dbReference type="Proteomes" id="UP000259173">
    <property type="component" value="Unassembled WGS sequence"/>
</dbReference>
<organism evidence="4 5">
    <name type="scientific">Hyphomonas atlantica</name>
    <dbReference type="NCBI Taxonomy" id="1280948"/>
    <lineage>
        <taxon>Bacteria</taxon>
        <taxon>Pseudomonadati</taxon>
        <taxon>Pseudomonadota</taxon>
        <taxon>Alphaproteobacteria</taxon>
        <taxon>Hyphomonadales</taxon>
        <taxon>Hyphomonadaceae</taxon>
        <taxon>Hyphomonas</taxon>
    </lineage>
</organism>
<feature type="transmembrane region" description="Helical" evidence="1">
    <location>
        <begin position="339"/>
        <end position="360"/>
    </location>
</feature>
<keyword evidence="1" id="KW-0812">Transmembrane</keyword>
<feature type="transmembrane region" description="Helical" evidence="1">
    <location>
        <begin position="195"/>
        <end position="217"/>
    </location>
</feature>
<feature type="transmembrane region" description="Helical" evidence="1">
    <location>
        <begin position="405"/>
        <end position="424"/>
    </location>
</feature>
<protein>
    <submittedName>
        <fullName evidence="2">PepSY domain-containing protein</fullName>
    </submittedName>
</protein>
<keyword evidence="1" id="KW-0472">Membrane</keyword>
<dbReference type="GeneID" id="92500394"/>
<comment type="caution">
    <text evidence="4">The sequence shown here is derived from an EMBL/GenBank/DDBJ whole genome shotgun (WGS) entry which is preliminary data.</text>
</comment>
<keyword evidence="5" id="KW-1185">Reference proteome</keyword>
<evidence type="ECO:0000313" key="4">
    <source>
        <dbReference type="EMBL" id="KCZ58198.1"/>
    </source>
</evidence>
<feature type="transmembrane region" description="Helical" evidence="1">
    <location>
        <begin position="21"/>
        <end position="44"/>
    </location>
</feature>
<dbReference type="PANTHER" id="PTHR34219">
    <property type="entry name" value="IRON-REGULATED INNER MEMBRANE PROTEIN-RELATED"/>
    <property type="match status" value="1"/>
</dbReference>
<name>A0A059DXJ0_9PROT</name>
<gene>
    <name evidence="2" type="ORF">DCG65_06410</name>
    <name evidence="3" type="ORF">DD728_11970</name>
    <name evidence="4" type="ORF">HY36_10080</name>
</gene>
<sequence length="497" mass="53814">MAKTIWPKSSSARVDSALSAHSVMGLVISALLFVLCLSGTVAVFEDEIEWWEQANTPVVHSVDPAIVQSSADELLKRDPDTTHLYVYLPREDWPRYVVGGDNGSYAVSETGTFVAKLEAPWNEFLIELHYYLTMPHSFGIIIVAIFGVMLVSMAISGLLAHPRIFRDAFRFKRSGQARLAQVDLHNRLSVWTTPFLVAVAGTGAMIGLFGVAALVFAQTNYGGDTSKLSEAIFGGEVLEPDETPVPLTGVDTAMINLSRDVVDANPFLIVVHEPGQKSQHIQFYSDETDRLIYGETYTYSTDGELLATGHNSDGPAGQQIALSMYKLHFGDYGGLWIKAAYFGLGIMLCIIVATGLNIYFLKRREKGRSAPRLEAMWSGWIWGSTAMLPVTLTASLMGIGVAMLIAVYWLGSILLAAAACVWLTAAKAGRLYRGGAGLAMLAAPAIHLIRGELVWSNPYAVGVSVGLVVIGALFVFRAVGSFVELPRSVRASETEAA</sequence>
<evidence type="ECO:0000313" key="7">
    <source>
        <dbReference type="Proteomes" id="UP000263957"/>
    </source>
</evidence>
<dbReference type="Proteomes" id="UP000024547">
    <property type="component" value="Unassembled WGS sequence"/>
</dbReference>
<dbReference type="EMBL" id="DMBR01000196">
    <property type="protein sequence ID" value="HAE94173.1"/>
    <property type="molecule type" value="Genomic_DNA"/>
</dbReference>
<dbReference type="InterPro" id="IPR005625">
    <property type="entry name" value="PepSY-ass_TM"/>
</dbReference>
<dbReference type="eggNOG" id="COG3182">
    <property type="taxonomic scope" value="Bacteria"/>
</dbReference>
<evidence type="ECO:0000313" key="3">
    <source>
        <dbReference type="EMBL" id="HBQ49573.1"/>
    </source>
</evidence>
<evidence type="ECO:0000313" key="6">
    <source>
        <dbReference type="Proteomes" id="UP000259173"/>
    </source>
</evidence>
<dbReference type="RefSeq" id="WP_051602868.1">
    <property type="nucleotide sequence ID" value="NZ_AWFH01000061.1"/>
</dbReference>
<dbReference type="Proteomes" id="UP000263957">
    <property type="component" value="Unassembled WGS sequence"/>
</dbReference>
<accession>A0A059DXJ0</accession>
<feature type="transmembrane region" description="Helical" evidence="1">
    <location>
        <begin position="138"/>
        <end position="160"/>
    </location>
</feature>
<feature type="transmembrane region" description="Helical" evidence="1">
    <location>
        <begin position="380"/>
        <end position="399"/>
    </location>
</feature>
<keyword evidence="1" id="KW-1133">Transmembrane helix</keyword>
<dbReference type="EMBL" id="AWFH01000061">
    <property type="protein sequence ID" value="KCZ58198.1"/>
    <property type="molecule type" value="Genomic_DNA"/>
</dbReference>
<dbReference type="Pfam" id="PF03929">
    <property type="entry name" value="PepSY_TM"/>
    <property type="match status" value="1"/>
</dbReference>
<reference evidence="6 7" key="2">
    <citation type="journal article" date="2018" name="Nat. Biotechnol.">
        <title>A standardized bacterial taxonomy based on genome phylogeny substantially revises the tree of life.</title>
        <authorList>
            <person name="Parks D.H."/>
            <person name="Chuvochina M."/>
            <person name="Waite D.W."/>
            <person name="Rinke C."/>
            <person name="Skarshewski A."/>
            <person name="Chaumeil P.A."/>
            <person name="Hugenholtz P."/>
        </authorList>
    </citation>
    <scope>NUCLEOTIDE SEQUENCE [LARGE SCALE GENOMIC DNA]</scope>
    <source>
        <strain evidence="3">UBA10378</strain>
        <strain evidence="2">UBA8557</strain>
    </source>
</reference>
<dbReference type="PANTHER" id="PTHR34219:SF4">
    <property type="entry name" value="PEPSY DOMAIN-CONTAINING PROTEIN"/>
    <property type="match status" value="1"/>
</dbReference>
<dbReference type="PATRIC" id="fig|1280948.3.peg.3137"/>
<dbReference type="AlphaFoldDB" id="A0A059DXJ0"/>
<reference evidence="4 5" key="1">
    <citation type="journal article" date="2014" name="Antonie Van Leeuwenhoek">
        <title>Hyphomonas beringensis sp. nov. and Hyphomonas chukchiensis sp. nov., isolated from surface seawater of the Bering Sea and Chukchi Sea.</title>
        <authorList>
            <person name="Li C."/>
            <person name="Lai Q."/>
            <person name="Li G."/>
            <person name="Dong C."/>
            <person name="Wang J."/>
            <person name="Liao Y."/>
            <person name="Shao Z."/>
        </authorList>
    </citation>
    <scope>NUCLEOTIDE SEQUENCE [LARGE SCALE GENOMIC DNA]</scope>
    <source>
        <strain evidence="4 5">22II1-22F38</strain>
    </source>
</reference>
<proteinExistence type="predicted"/>